<dbReference type="InterPro" id="IPR022687">
    <property type="entry name" value="HTH_DTXR"/>
</dbReference>
<dbReference type="Gene3D" id="2.30.30.90">
    <property type="match status" value="1"/>
</dbReference>
<dbReference type="SMART" id="SM00529">
    <property type="entry name" value="HTH_DTXR"/>
    <property type="match status" value="1"/>
</dbReference>
<dbReference type="AlphaFoldDB" id="A0A2J9PPR3"/>
<name>A0A2J9PPR3_9LACT</name>
<evidence type="ECO:0000313" key="13">
    <source>
        <dbReference type="EMBL" id="PNL92041.1"/>
    </source>
</evidence>
<evidence type="ECO:0000256" key="4">
    <source>
        <dbReference type="ARBA" id="ARBA00022490"/>
    </source>
</evidence>
<dbReference type="Proteomes" id="UP000192813">
    <property type="component" value="Unassembled WGS sequence"/>
</dbReference>
<dbReference type="InterPro" id="IPR007167">
    <property type="entry name" value="Fe-transptr_FeoA-like"/>
</dbReference>
<feature type="domain" description="HTH dtxR-type" evidence="12">
    <location>
        <begin position="1"/>
        <end position="62"/>
    </location>
</feature>
<dbReference type="Pfam" id="PF04023">
    <property type="entry name" value="FeoA"/>
    <property type="match status" value="1"/>
</dbReference>
<dbReference type="PROSITE" id="PS50944">
    <property type="entry name" value="HTH_DTXR"/>
    <property type="match status" value="1"/>
</dbReference>
<evidence type="ECO:0000256" key="1">
    <source>
        <dbReference type="ARBA" id="ARBA00004496"/>
    </source>
</evidence>
<evidence type="ECO:0000256" key="2">
    <source>
        <dbReference type="ARBA" id="ARBA00007871"/>
    </source>
</evidence>
<dbReference type="GO" id="GO:0003700">
    <property type="term" value="F:DNA-binding transcription factor activity"/>
    <property type="evidence" value="ECO:0007669"/>
    <property type="project" value="InterPro"/>
</dbReference>
<dbReference type="GO" id="GO:0003677">
    <property type="term" value="F:DNA binding"/>
    <property type="evidence" value="ECO:0007669"/>
    <property type="project" value="UniProtKB-KW"/>
</dbReference>
<evidence type="ECO:0000256" key="5">
    <source>
        <dbReference type="ARBA" id="ARBA00022491"/>
    </source>
</evidence>
<evidence type="ECO:0000256" key="8">
    <source>
        <dbReference type="ARBA" id="ARBA00023159"/>
    </source>
</evidence>
<dbReference type="InterPro" id="IPR050536">
    <property type="entry name" value="DtxR_MntR_Metal-Reg"/>
</dbReference>
<dbReference type="EMBL" id="NBTM02000001">
    <property type="protein sequence ID" value="PNL92041.1"/>
    <property type="molecule type" value="Genomic_DNA"/>
</dbReference>
<keyword evidence="4" id="KW-0963">Cytoplasm</keyword>
<keyword evidence="10" id="KW-0464">Manganese</keyword>
<dbReference type="Gene3D" id="1.10.10.10">
    <property type="entry name" value="Winged helix-like DNA-binding domain superfamily/Winged helix DNA-binding domain"/>
    <property type="match status" value="1"/>
</dbReference>
<comment type="caution">
    <text evidence="13">The sequence shown here is derived from an EMBL/GenBank/DDBJ whole genome shotgun (WGS) entry which is preliminary data.</text>
</comment>
<dbReference type="InterPro" id="IPR036390">
    <property type="entry name" value="WH_DNA-bd_sf"/>
</dbReference>
<keyword evidence="9" id="KW-0804">Transcription</keyword>
<dbReference type="InterPro" id="IPR036421">
    <property type="entry name" value="Fe_dep_repressor_sf"/>
</dbReference>
<dbReference type="GO" id="GO:0046983">
    <property type="term" value="F:protein dimerization activity"/>
    <property type="evidence" value="ECO:0007669"/>
    <property type="project" value="InterPro"/>
</dbReference>
<keyword evidence="5" id="KW-0678">Repressor</keyword>
<comment type="subcellular location">
    <subcellularLocation>
        <location evidence="1">Cytoplasm</location>
    </subcellularLocation>
</comment>
<gene>
    <name evidence="13" type="ORF">A6J77_007295</name>
</gene>
<dbReference type="InterPro" id="IPR038157">
    <property type="entry name" value="FeoA_core_dom"/>
</dbReference>
<dbReference type="InterPro" id="IPR001367">
    <property type="entry name" value="Fe_dep_repressor"/>
</dbReference>
<dbReference type="InterPro" id="IPR022689">
    <property type="entry name" value="Iron_dep_repressor"/>
</dbReference>
<evidence type="ECO:0000256" key="11">
    <source>
        <dbReference type="ARBA" id="ARBA00032593"/>
    </source>
</evidence>
<evidence type="ECO:0000259" key="12">
    <source>
        <dbReference type="PROSITE" id="PS50944"/>
    </source>
</evidence>
<comment type="subunit">
    <text evidence="3">Homodimer.</text>
</comment>
<keyword evidence="7" id="KW-0238">DNA-binding</keyword>
<dbReference type="PANTHER" id="PTHR33238">
    <property type="entry name" value="IRON (METAL) DEPENDENT REPRESSOR, DTXR FAMILY"/>
    <property type="match status" value="1"/>
</dbReference>
<evidence type="ECO:0000256" key="6">
    <source>
        <dbReference type="ARBA" id="ARBA00023015"/>
    </source>
</evidence>
<proteinExistence type="inferred from homology"/>
<protein>
    <recommendedName>
        <fullName evidence="11">Manganese transport regulator</fullName>
    </recommendedName>
</protein>
<dbReference type="GO" id="GO:0046914">
    <property type="term" value="F:transition metal ion binding"/>
    <property type="evidence" value="ECO:0007669"/>
    <property type="project" value="InterPro"/>
</dbReference>
<evidence type="ECO:0000256" key="3">
    <source>
        <dbReference type="ARBA" id="ARBA00011738"/>
    </source>
</evidence>
<keyword evidence="8" id="KW-0010">Activator</keyword>
<evidence type="ECO:0000256" key="9">
    <source>
        <dbReference type="ARBA" id="ARBA00023163"/>
    </source>
</evidence>
<sequence length="215" mass="24574">MSKSREDYMKVIFEFGGKMDRVGNKAISEALNISAASVTEMISKLQEEGWITYIPYQGVQLTEEGTKMGASLVRRHRLWEMFLYEKLGYNWDQVHEEAEQLEHTGTEFFIDQLDEFLGKPVYCPHGGAIPDKDGVMAKEATMPLADLAVGDKFKIQRVTDDKDLLNYLDKLDIKLDKKYTIDEIEAFDKSFTISRKGESIVLNPKATLNIFVDED</sequence>
<evidence type="ECO:0000256" key="10">
    <source>
        <dbReference type="ARBA" id="ARBA00023211"/>
    </source>
</evidence>
<dbReference type="Pfam" id="PF01325">
    <property type="entry name" value="Fe_dep_repress"/>
    <property type="match status" value="1"/>
</dbReference>
<dbReference type="SUPFAM" id="SSF47979">
    <property type="entry name" value="Iron-dependent repressor protein, dimerization domain"/>
    <property type="match status" value="1"/>
</dbReference>
<dbReference type="SUPFAM" id="SSF46785">
    <property type="entry name" value="Winged helix' DNA-binding domain"/>
    <property type="match status" value="1"/>
</dbReference>
<dbReference type="Gene3D" id="1.10.60.10">
    <property type="entry name" value="Iron dependent repressor, metal binding and dimerisation domain"/>
    <property type="match status" value="1"/>
</dbReference>
<reference evidence="14" key="1">
    <citation type="submission" date="2017-12" db="EMBL/GenBank/DDBJ databases">
        <title>FDA dAtabase for Regulatory Grade micrObial Sequences (FDA-ARGOS): Supporting development and validation of Infectious Disease Dx tests.</title>
        <authorList>
            <person name="Hoffmann M."/>
            <person name="Allard M."/>
            <person name="Evans P."/>
            <person name="Brown E."/>
            <person name="Tallon L."/>
            <person name="Sadzewicz L."/>
            <person name="Sengamalay N."/>
            <person name="Ott S."/>
            <person name="Godinez A."/>
            <person name="Nagaraj S."/>
            <person name="Vavikolanu K."/>
            <person name="Aluvathingal J."/>
            <person name="Nadendla S."/>
            <person name="Sichtig H."/>
        </authorList>
    </citation>
    <scope>NUCLEOTIDE SEQUENCE [LARGE SCALE GENOMIC DNA]</scope>
    <source>
        <strain evidence="14">FDAARGOS_249</strain>
    </source>
</reference>
<comment type="similarity">
    <text evidence="2">Belongs to the DtxR/MntR family.</text>
</comment>
<keyword evidence="6" id="KW-0805">Transcription regulation</keyword>
<dbReference type="PANTHER" id="PTHR33238:SF11">
    <property type="entry name" value="TRANSCRIPTIONAL REGULATOR MNTR"/>
    <property type="match status" value="1"/>
</dbReference>
<accession>A0A2J9PPR3</accession>
<evidence type="ECO:0000256" key="7">
    <source>
        <dbReference type="ARBA" id="ARBA00023125"/>
    </source>
</evidence>
<dbReference type="GO" id="GO:0005737">
    <property type="term" value="C:cytoplasm"/>
    <property type="evidence" value="ECO:0007669"/>
    <property type="project" value="UniProtKB-SubCell"/>
</dbReference>
<evidence type="ECO:0000313" key="14">
    <source>
        <dbReference type="Proteomes" id="UP000192813"/>
    </source>
</evidence>
<dbReference type="Pfam" id="PF02742">
    <property type="entry name" value="Fe_dep_repr_C"/>
    <property type="match status" value="1"/>
</dbReference>
<dbReference type="RefSeq" id="WP_083069520.1">
    <property type="nucleotide sequence ID" value="NZ_CBCPHS010000010.1"/>
</dbReference>
<dbReference type="InterPro" id="IPR036388">
    <property type="entry name" value="WH-like_DNA-bd_sf"/>
</dbReference>
<organism evidence="13 14">
    <name type="scientific">Aerococcus viridans</name>
    <dbReference type="NCBI Taxonomy" id="1377"/>
    <lineage>
        <taxon>Bacteria</taxon>
        <taxon>Bacillati</taxon>
        <taxon>Bacillota</taxon>
        <taxon>Bacilli</taxon>
        <taxon>Lactobacillales</taxon>
        <taxon>Aerococcaceae</taxon>
        <taxon>Aerococcus</taxon>
    </lineage>
</organism>